<feature type="transmembrane region" description="Helical" evidence="1">
    <location>
        <begin position="55"/>
        <end position="78"/>
    </location>
</feature>
<feature type="transmembrane region" description="Helical" evidence="1">
    <location>
        <begin position="145"/>
        <end position="165"/>
    </location>
</feature>
<feature type="transmembrane region" description="Helical" evidence="1">
    <location>
        <begin position="6"/>
        <end position="23"/>
    </location>
</feature>
<evidence type="ECO:0000313" key="2">
    <source>
        <dbReference type="EMBL" id="MDO4842068.1"/>
    </source>
</evidence>
<keyword evidence="1" id="KW-1133">Transmembrane helix</keyword>
<dbReference type="EMBL" id="JAUMVS010000085">
    <property type="protein sequence ID" value="MDO4842068.1"/>
    <property type="molecule type" value="Genomic_DNA"/>
</dbReference>
<sequence>MKWLIISAFWFLYWGICFLCTGTDKKNLAGLRSYPDVVQSIVRERMGDEAPKDKSVPAILLSNLILFTVVFCVIGFAFRGVLAFDGFLSAFLFFLILGEGLGLFDLLVIDLLWWRNIERIRFSFLQEKAIYQDPSKHIGSFVRGIPLFAVIAALSAWIVALVPVVQ</sequence>
<organism evidence="2 3">
    <name type="scientific">Phoenicibacter congonensis</name>
    <dbReference type="NCBI Taxonomy" id="1944646"/>
    <lineage>
        <taxon>Bacteria</taxon>
        <taxon>Bacillati</taxon>
        <taxon>Actinomycetota</taxon>
        <taxon>Coriobacteriia</taxon>
        <taxon>Eggerthellales</taxon>
        <taxon>Eggerthellaceae</taxon>
        <taxon>Phoenicibacter</taxon>
    </lineage>
</organism>
<proteinExistence type="predicted"/>
<protein>
    <submittedName>
        <fullName evidence="2">Uncharacterized protein</fullName>
    </submittedName>
</protein>
<keyword evidence="1" id="KW-0812">Transmembrane</keyword>
<keyword evidence="3" id="KW-1185">Reference proteome</keyword>
<name>A0AA43U685_9ACTN</name>
<evidence type="ECO:0000256" key="1">
    <source>
        <dbReference type="SAM" id="Phobius"/>
    </source>
</evidence>
<comment type="caution">
    <text evidence="2">The sequence shown here is derived from an EMBL/GenBank/DDBJ whole genome shotgun (WGS) entry which is preliminary data.</text>
</comment>
<feature type="transmembrane region" description="Helical" evidence="1">
    <location>
        <begin position="90"/>
        <end position="114"/>
    </location>
</feature>
<evidence type="ECO:0000313" key="3">
    <source>
        <dbReference type="Proteomes" id="UP001168575"/>
    </source>
</evidence>
<dbReference type="AlphaFoldDB" id="A0AA43U685"/>
<accession>A0AA43U685</accession>
<reference evidence="2" key="1">
    <citation type="submission" date="2023-07" db="EMBL/GenBank/DDBJ databases">
        <title>Between Cages and Wild: Unraveling the Impact of Captivity on Animal Microbiomes and Antimicrobial Resistance.</title>
        <authorList>
            <person name="Schmartz G.P."/>
            <person name="Rehner J."/>
            <person name="Schuff M.J."/>
            <person name="Becker S.L."/>
            <person name="Kravczyk M."/>
            <person name="Gurevich A."/>
            <person name="Francke R."/>
            <person name="Mueller R."/>
            <person name="Keller V."/>
            <person name="Keller A."/>
        </authorList>
    </citation>
    <scope>NUCLEOTIDE SEQUENCE</scope>
    <source>
        <strain evidence="2">S12M_St_49</strain>
    </source>
</reference>
<dbReference type="Proteomes" id="UP001168575">
    <property type="component" value="Unassembled WGS sequence"/>
</dbReference>
<gene>
    <name evidence="2" type="ORF">Q3982_05270</name>
</gene>
<keyword evidence="1" id="KW-0472">Membrane</keyword>